<comment type="caution">
    <text evidence="8">The sequence shown here is derived from an EMBL/GenBank/DDBJ whole genome shotgun (WGS) entry which is preliminary data.</text>
</comment>
<evidence type="ECO:0000256" key="3">
    <source>
        <dbReference type="ARBA" id="ARBA00022723"/>
    </source>
</evidence>
<keyword evidence="9" id="KW-1185">Reference proteome</keyword>
<evidence type="ECO:0000313" key="8">
    <source>
        <dbReference type="EMBL" id="KAJ2779382.1"/>
    </source>
</evidence>
<evidence type="ECO:0000313" key="9">
    <source>
        <dbReference type="Proteomes" id="UP001140217"/>
    </source>
</evidence>
<sequence length="125" mass="13653">MSGYNTRSKQAADSKQVVVNGDRAVNDAIADAIDKISEGVCRRVTETLEKTLSRMLRESRASSTAVASPGYEYRPVSYEEIAQVKRALPQVTWRSCPRGHLYAVGECGSAVVTAVCMECRQPVGR</sequence>
<protein>
    <recommendedName>
        <fullName evidence="7">RZ-type domain-containing protein</fullName>
    </recommendedName>
</protein>
<keyword evidence="5" id="KW-0862">Zinc</keyword>
<dbReference type="AlphaFoldDB" id="A0A9W8H8T8"/>
<dbReference type="OrthoDB" id="2423195at2759"/>
<dbReference type="EMBL" id="JANBUL010000180">
    <property type="protein sequence ID" value="KAJ2779382.1"/>
    <property type="molecule type" value="Genomic_DNA"/>
</dbReference>
<dbReference type="GO" id="GO:0005737">
    <property type="term" value="C:cytoplasm"/>
    <property type="evidence" value="ECO:0007669"/>
    <property type="project" value="UniProtKB-SubCell"/>
</dbReference>
<keyword evidence="4" id="KW-0863">Zinc-finger</keyword>
<keyword evidence="6" id="KW-0391">Immunity</keyword>
<evidence type="ECO:0000259" key="7">
    <source>
        <dbReference type="PROSITE" id="PS51981"/>
    </source>
</evidence>
<feature type="domain" description="RZ-type" evidence="7">
    <location>
        <begin position="76"/>
        <end position="125"/>
    </location>
</feature>
<evidence type="ECO:0000256" key="4">
    <source>
        <dbReference type="ARBA" id="ARBA00022771"/>
    </source>
</evidence>
<name>A0A9W8H8T8_9FUNG</name>
<evidence type="ECO:0000256" key="6">
    <source>
        <dbReference type="ARBA" id="ARBA00022859"/>
    </source>
</evidence>
<organism evidence="8 9">
    <name type="scientific">Coemansia javaensis</name>
    <dbReference type="NCBI Taxonomy" id="2761396"/>
    <lineage>
        <taxon>Eukaryota</taxon>
        <taxon>Fungi</taxon>
        <taxon>Fungi incertae sedis</taxon>
        <taxon>Zoopagomycota</taxon>
        <taxon>Kickxellomycotina</taxon>
        <taxon>Kickxellomycetes</taxon>
        <taxon>Kickxellales</taxon>
        <taxon>Kickxellaceae</taxon>
        <taxon>Coemansia</taxon>
    </lineage>
</organism>
<comment type="subcellular location">
    <subcellularLocation>
        <location evidence="1">Cytoplasm</location>
    </subcellularLocation>
</comment>
<dbReference type="Proteomes" id="UP001140217">
    <property type="component" value="Unassembled WGS sequence"/>
</dbReference>
<dbReference type="GO" id="GO:0008270">
    <property type="term" value="F:zinc ion binding"/>
    <property type="evidence" value="ECO:0007669"/>
    <property type="project" value="UniProtKB-KW"/>
</dbReference>
<keyword evidence="2" id="KW-0963">Cytoplasm</keyword>
<dbReference type="Pfam" id="PF20173">
    <property type="entry name" value="ZnF_RZ-type"/>
    <property type="match status" value="1"/>
</dbReference>
<accession>A0A9W8H8T8</accession>
<proteinExistence type="predicted"/>
<dbReference type="PROSITE" id="PS51981">
    <property type="entry name" value="ZF_RZ"/>
    <property type="match status" value="1"/>
</dbReference>
<keyword evidence="3" id="KW-0479">Metal-binding</keyword>
<evidence type="ECO:0000256" key="2">
    <source>
        <dbReference type="ARBA" id="ARBA00022490"/>
    </source>
</evidence>
<reference evidence="8" key="1">
    <citation type="submission" date="2022-07" db="EMBL/GenBank/DDBJ databases">
        <title>Phylogenomic reconstructions and comparative analyses of Kickxellomycotina fungi.</title>
        <authorList>
            <person name="Reynolds N.K."/>
            <person name="Stajich J.E."/>
            <person name="Barry K."/>
            <person name="Grigoriev I.V."/>
            <person name="Crous P."/>
            <person name="Smith M.E."/>
        </authorList>
    </citation>
    <scope>NUCLEOTIDE SEQUENCE</scope>
    <source>
        <strain evidence="8">NBRC 105414</strain>
    </source>
</reference>
<dbReference type="InterPro" id="IPR046439">
    <property type="entry name" value="ZF_RZ_dom"/>
</dbReference>
<dbReference type="GO" id="GO:0002376">
    <property type="term" value="P:immune system process"/>
    <property type="evidence" value="ECO:0007669"/>
    <property type="project" value="UniProtKB-KW"/>
</dbReference>
<evidence type="ECO:0000256" key="5">
    <source>
        <dbReference type="ARBA" id="ARBA00022833"/>
    </source>
</evidence>
<gene>
    <name evidence="8" type="ORF">H4R18_004050</name>
</gene>
<evidence type="ECO:0000256" key="1">
    <source>
        <dbReference type="ARBA" id="ARBA00004496"/>
    </source>
</evidence>